<dbReference type="Proteomes" id="UP000501090">
    <property type="component" value="Chromosome"/>
</dbReference>
<evidence type="ECO:0000256" key="1">
    <source>
        <dbReference type="ARBA" id="ARBA00004772"/>
    </source>
</evidence>
<sequence>MSTKTIVITRPSGQARQLSEALQASLLKTGIEAECSPTIISLPLLTIVPKDDGGLVHQITQALQSVDLAIFVSPNAIECTMRLLEQSWQDLSESPIPIGVMGGSSMSALKNHGIGIESTPTEVIFPRDNTSWDSEGLWSKMQTLHWDWPSKKVLIFKGEGGRDWLAETLSNAGARVEAISVYARVPLDLSSPAWNQIHEIDFAQSLWLLTSSEAVRYLGQAQLPLDLATAICPHRNIADAAEQVGFGEVLICEPGDDALIAASQAWIAI</sequence>
<dbReference type="RefSeq" id="WP_173959769.1">
    <property type="nucleotide sequence ID" value="NZ_CBCSCC010000007.1"/>
</dbReference>
<keyword evidence="5 9" id="KW-0627">Porphyrin biosynthesis</keyword>
<evidence type="ECO:0000313" key="12">
    <source>
        <dbReference type="Proteomes" id="UP000501090"/>
    </source>
</evidence>
<dbReference type="InterPro" id="IPR036108">
    <property type="entry name" value="4pyrrol_syn_uPrphyn_synt_sf"/>
</dbReference>
<dbReference type="PANTHER" id="PTHR38042:SF1">
    <property type="entry name" value="UROPORPHYRINOGEN-III SYNTHASE, CHLOROPLASTIC"/>
    <property type="match status" value="1"/>
</dbReference>
<evidence type="ECO:0000256" key="5">
    <source>
        <dbReference type="ARBA" id="ARBA00023244"/>
    </source>
</evidence>
<evidence type="ECO:0000256" key="9">
    <source>
        <dbReference type="RuleBase" id="RU366031"/>
    </source>
</evidence>
<accession>A0A6M9PL12</accession>
<dbReference type="GO" id="GO:0006780">
    <property type="term" value="P:uroporphyrinogen III biosynthetic process"/>
    <property type="evidence" value="ECO:0007669"/>
    <property type="project" value="UniProtKB-UniRule"/>
</dbReference>
<name>A0A6M9PL12_9BURK</name>
<keyword evidence="4 9" id="KW-0456">Lyase</keyword>
<dbReference type="AlphaFoldDB" id="A0A6M9PL12"/>
<evidence type="ECO:0000313" key="11">
    <source>
        <dbReference type="EMBL" id="QKM59998.1"/>
    </source>
</evidence>
<comment type="function">
    <text evidence="6 9">Catalyzes cyclization of the linear tetrapyrrole, hydroxymethylbilane, to the macrocyclic uroporphyrinogen III.</text>
</comment>
<reference evidence="11 12" key="1">
    <citation type="submission" date="2018-04" db="EMBL/GenBank/DDBJ databases">
        <title>Polynucleobacter sp. UK-Long2-W17 genome.</title>
        <authorList>
            <person name="Hahn M.W."/>
        </authorList>
    </citation>
    <scope>NUCLEOTIDE SEQUENCE [LARGE SCALE GENOMIC DNA]</scope>
    <source>
        <strain evidence="11 12">UK-Long2-W17</strain>
    </source>
</reference>
<organism evidence="11 12">
    <name type="scientific">Polynucleobacter arcticus</name>
    <dbReference type="NCBI Taxonomy" id="1743165"/>
    <lineage>
        <taxon>Bacteria</taxon>
        <taxon>Pseudomonadati</taxon>
        <taxon>Pseudomonadota</taxon>
        <taxon>Betaproteobacteria</taxon>
        <taxon>Burkholderiales</taxon>
        <taxon>Burkholderiaceae</taxon>
        <taxon>Polynucleobacter</taxon>
    </lineage>
</organism>
<comment type="catalytic activity">
    <reaction evidence="8 9">
        <text>hydroxymethylbilane = uroporphyrinogen III + H2O</text>
        <dbReference type="Rhea" id="RHEA:18965"/>
        <dbReference type="ChEBI" id="CHEBI:15377"/>
        <dbReference type="ChEBI" id="CHEBI:57308"/>
        <dbReference type="ChEBI" id="CHEBI:57845"/>
        <dbReference type="EC" id="4.2.1.75"/>
    </reaction>
</comment>
<dbReference type="GO" id="GO:0006782">
    <property type="term" value="P:protoporphyrinogen IX biosynthetic process"/>
    <property type="evidence" value="ECO:0007669"/>
    <property type="project" value="UniProtKB-UniRule"/>
</dbReference>
<feature type="domain" description="Tetrapyrrole biosynthesis uroporphyrinogen III synthase" evidence="10">
    <location>
        <begin position="39"/>
        <end position="260"/>
    </location>
</feature>
<dbReference type="SUPFAM" id="SSF69618">
    <property type="entry name" value="HemD-like"/>
    <property type="match status" value="1"/>
</dbReference>
<dbReference type="PANTHER" id="PTHR38042">
    <property type="entry name" value="UROPORPHYRINOGEN-III SYNTHASE, CHLOROPLASTIC"/>
    <property type="match status" value="1"/>
</dbReference>
<protein>
    <recommendedName>
        <fullName evidence="7 9">Uroporphyrinogen-III synthase</fullName>
        <ecNumber evidence="3 9">4.2.1.75</ecNumber>
    </recommendedName>
</protein>
<evidence type="ECO:0000256" key="6">
    <source>
        <dbReference type="ARBA" id="ARBA00037589"/>
    </source>
</evidence>
<comment type="similarity">
    <text evidence="2 9">Belongs to the uroporphyrinogen-III synthase family.</text>
</comment>
<evidence type="ECO:0000256" key="7">
    <source>
        <dbReference type="ARBA" id="ARBA00040167"/>
    </source>
</evidence>
<dbReference type="InterPro" id="IPR039793">
    <property type="entry name" value="UROS/Hem4"/>
</dbReference>
<dbReference type="CDD" id="cd06578">
    <property type="entry name" value="HemD"/>
    <property type="match status" value="1"/>
</dbReference>
<dbReference type="KEGG" id="pard:DN92_02495"/>
<gene>
    <name evidence="11" type="ORF">DN92_02495</name>
</gene>
<dbReference type="InterPro" id="IPR003754">
    <property type="entry name" value="4pyrrol_synth_uPrphyn_synth"/>
</dbReference>
<dbReference type="Gene3D" id="3.40.50.10090">
    <property type="match status" value="2"/>
</dbReference>
<dbReference type="GO" id="GO:0004852">
    <property type="term" value="F:uroporphyrinogen-III synthase activity"/>
    <property type="evidence" value="ECO:0007669"/>
    <property type="project" value="UniProtKB-UniRule"/>
</dbReference>
<keyword evidence="12" id="KW-1185">Reference proteome</keyword>
<comment type="pathway">
    <text evidence="1 9">Porphyrin-containing compound metabolism; protoporphyrin-IX biosynthesis; coproporphyrinogen-III from 5-aminolevulinate: step 3/4.</text>
</comment>
<dbReference type="EC" id="4.2.1.75" evidence="3 9"/>
<dbReference type="UniPathway" id="UPA00251">
    <property type="reaction ID" value="UER00320"/>
</dbReference>
<evidence type="ECO:0000256" key="2">
    <source>
        <dbReference type="ARBA" id="ARBA00008133"/>
    </source>
</evidence>
<proteinExistence type="inferred from homology"/>
<evidence type="ECO:0000256" key="3">
    <source>
        <dbReference type="ARBA" id="ARBA00013109"/>
    </source>
</evidence>
<evidence type="ECO:0000256" key="4">
    <source>
        <dbReference type="ARBA" id="ARBA00023239"/>
    </source>
</evidence>
<dbReference type="EMBL" id="CP028940">
    <property type="protein sequence ID" value="QKM59998.1"/>
    <property type="molecule type" value="Genomic_DNA"/>
</dbReference>
<evidence type="ECO:0000256" key="8">
    <source>
        <dbReference type="ARBA" id="ARBA00048617"/>
    </source>
</evidence>
<dbReference type="Pfam" id="PF02602">
    <property type="entry name" value="HEM4"/>
    <property type="match status" value="1"/>
</dbReference>
<evidence type="ECO:0000259" key="10">
    <source>
        <dbReference type="Pfam" id="PF02602"/>
    </source>
</evidence>